<evidence type="ECO:0000313" key="2">
    <source>
        <dbReference type="Proteomes" id="UP000006177"/>
    </source>
</evidence>
<name>J9ZF45_LEPFM</name>
<dbReference type="KEGG" id="lfi:LFML04_2388"/>
<evidence type="ECO:0000313" key="1">
    <source>
        <dbReference type="EMBL" id="AFS54578.1"/>
    </source>
</evidence>
<reference evidence="1 2" key="1">
    <citation type="journal article" date="2011" name="J. Microbiol.">
        <title>Complete genome of Leptospirillum ferriphilum ML-04 provides insight into its physiology and environmental adaptation.</title>
        <authorList>
            <person name="Mi S."/>
            <person name="Song J."/>
            <person name="Lin J."/>
            <person name="Che Y."/>
            <person name="Zheng H."/>
            <person name="Lin J."/>
        </authorList>
    </citation>
    <scope>NUCLEOTIDE SEQUENCE [LARGE SCALE GENOMIC DNA]</scope>
    <source>
        <strain evidence="1 2">ML-04</strain>
    </source>
</reference>
<protein>
    <submittedName>
        <fullName evidence="1">Uncharacterized protein</fullName>
    </submittedName>
</protein>
<dbReference type="HOGENOM" id="CLU_2752942_0_0_0"/>
<gene>
    <name evidence="1" type="ordered locus">LFML04_2388</name>
</gene>
<dbReference type="PATRIC" id="fig|1048260.3.peg.2597"/>
<dbReference type="STRING" id="1048260.LFML04_2388"/>
<sequence>MKKGKKSGFDVVQPSCGWDEWTEISFLKSLVIQRSYCCGNNRRGSGTVFRQEPLIQATRAPDFCQAGVVN</sequence>
<organism evidence="1 2">
    <name type="scientific">Leptospirillum ferriphilum (strain ML-04)</name>
    <dbReference type="NCBI Taxonomy" id="1048260"/>
    <lineage>
        <taxon>Bacteria</taxon>
        <taxon>Pseudomonadati</taxon>
        <taxon>Nitrospirota</taxon>
        <taxon>Nitrospiria</taxon>
        <taxon>Nitrospirales</taxon>
        <taxon>Nitrospiraceae</taxon>
        <taxon>Leptospirillum</taxon>
    </lineage>
</organism>
<dbReference type="AlphaFoldDB" id="J9ZF45"/>
<dbReference type="Proteomes" id="UP000006177">
    <property type="component" value="Chromosome"/>
</dbReference>
<dbReference type="EMBL" id="CP002919">
    <property type="protein sequence ID" value="AFS54578.1"/>
    <property type="molecule type" value="Genomic_DNA"/>
</dbReference>
<proteinExistence type="predicted"/>
<accession>J9ZF45</accession>